<feature type="repeat" description="ANK" evidence="3">
    <location>
        <begin position="173"/>
        <end position="205"/>
    </location>
</feature>
<evidence type="ECO:0000256" key="2">
    <source>
        <dbReference type="ARBA" id="ARBA00023043"/>
    </source>
</evidence>
<dbReference type="EMBL" id="JAHQIW010001340">
    <property type="protein sequence ID" value="KAJ1352245.1"/>
    <property type="molecule type" value="Genomic_DNA"/>
</dbReference>
<reference evidence="4" key="1">
    <citation type="submission" date="2021-06" db="EMBL/GenBank/DDBJ databases">
        <title>Parelaphostrongylus tenuis whole genome reference sequence.</title>
        <authorList>
            <person name="Garwood T.J."/>
            <person name="Larsen P.A."/>
            <person name="Fountain-Jones N.M."/>
            <person name="Garbe J.R."/>
            <person name="Macchietto M.G."/>
            <person name="Kania S.A."/>
            <person name="Gerhold R.W."/>
            <person name="Richards J.E."/>
            <person name="Wolf T.M."/>
        </authorList>
    </citation>
    <scope>NUCLEOTIDE SEQUENCE</scope>
    <source>
        <strain evidence="4">MNPRO001-30</strain>
        <tissue evidence="4">Meninges</tissue>
    </source>
</reference>
<keyword evidence="5" id="KW-1185">Reference proteome</keyword>
<dbReference type="AlphaFoldDB" id="A0AAD5M4X0"/>
<evidence type="ECO:0000313" key="4">
    <source>
        <dbReference type="EMBL" id="KAJ1352245.1"/>
    </source>
</evidence>
<feature type="repeat" description="ANK" evidence="3">
    <location>
        <begin position="73"/>
        <end position="105"/>
    </location>
</feature>
<dbReference type="InterPro" id="IPR002110">
    <property type="entry name" value="Ankyrin_rpt"/>
</dbReference>
<dbReference type="Gene3D" id="1.25.40.20">
    <property type="entry name" value="Ankyrin repeat-containing domain"/>
    <property type="match status" value="2"/>
</dbReference>
<dbReference type="SMART" id="SM00248">
    <property type="entry name" value="ANK"/>
    <property type="match status" value="5"/>
</dbReference>
<organism evidence="4 5">
    <name type="scientific">Parelaphostrongylus tenuis</name>
    <name type="common">Meningeal worm</name>
    <dbReference type="NCBI Taxonomy" id="148309"/>
    <lineage>
        <taxon>Eukaryota</taxon>
        <taxon>Metazoa</taxon>
        <taxon>Ecdysozoa</taxon>
        <taxon>Nematoda</taxon>
        <taxon>Chromadorea</taxon>
        <taxon>Rhabditida</taxon>
        <taxon>Rhabditina</taxon>
        <taxon>Rhabditomorpha</taxon>
        <taxon>Strongyloidea</taxon>
        <taxon>Metastrongylidae</taxon>
        <taxon>Parelaphostrongylus</taxon>
    </lineage>
</organism>
<accession>A0AAD5M4X0</accession>
<evidence type="ECO:0000256" key="1">
    <source>
        <dbReference type="ARBA" id="ARBA00022737"/>
    </source>
</evidence>
<dbReference type="InterPro" id="IPR036770">
    <property type="entry name" value="Ankyrin_rpt-contain_sf"/>
</dbReference>
<name>A0AAD5M4X0_PARTN</name>
<dbReference type="PROSITE" id="PS50297">
    <property type="entry name" value="ANK_REP_REGION"/>
    <property type="match status" value="2"/>
</dbReference>
<dbReference type="PANTHER" id="PTHR24126:SF14">
    <property type="entry name" value="ANK_REP_REGION DOMAIN-CONTAINING PROTEIN"/>
    <property type="match status" value="1"/>
</dbReference>
<gene>
    <name evidence="4" type="ORF">KIN20_008536</name>
</gene>
<dbReference type="PROSITE" id="PS50088">
    <property type="entry name" value="ANK_REPEAT"/>
    <property type="match status" value="2"/>
</dbReference>
<dbReference type="SUPFAM" id="SSF48403">
    <property type="entry name" value="Ankyrin repeat"/>
    <property type="match status" value="1"/>
</dbReference>
<dbReference type="Pfam" id="PF12796">
    <property type="entry name" value="Ank_2"/>
    <property type="match status" value="2"/>
</dbReference>
<evidence type="ECO:0000256" key="3">
    <source>
        <dbReference type="PROSITE-ProRule" id="PRU00023"/>
    </source>
</evidence>
<dbReference type="PANTHER" id="PTHR24126">
    <property type="entry name" value="ANKYRIN REPEAT, PH AND SEC7 DOMAIN CONTAINING PROTEIN SECG-RELATED"/>
    <property type="match status" value="1"/>
</dbReference>
<proteinExistence type="predicted"/>
<protein>
    <submittedName>
        <fullName evidence="4">Uncharacterized protein</fullName>
    </submittedName>
</protein>
<keyword evidence="1" id="KW-0677">Repeat</keyword>
<evidence type="ECO:0000313" key="5">
    <source>
        <dbReference type="Proteomes" id="UP001196413"/>
    </source>
</evidence>
<sequence>MAVDAAPTMPLLNLYTQDDTLTKGTMIEVPIDLDQDDYNLNSIVHQHARDGNVERVEEILSRHPELINRSDQDGFTALHYAVKYGNSKVVELLLNRGANADVRSNENTTPLHMSAKYCRPYAHYSARSSGSGTSPLFIDLSAHSSRSTITNKTMAIVNMLVQHGANIDAVDFYGLTPLHYAAMKGNEPAAQALLMNSAGKQARAMLWSRNNEGKTPLRLAVEGNHSDTVRTILELRNTQSADIHEFLCVTLLKTFAEKTSYCYTMRPAKDTSLSQSASLKQVFQCMDYKKVFGLH</sequence>
<dbReference type="Proteomes" id="UP001196413">
    <property type="component" value="Unassembled WGS sequence"/>
</dbReference>
<comment type="caution">
    <text evidence="4">The sequence shown here is derived from an EMBL/GenBank/DDBJ whole genome shotgun (WGS) entry which is preliminary data.</text>
</comment>
<keyword evidence="2 3" id="KW-0040">ANK repeat</keyword>
<dbReference type="PRINTS" id="PR01415">
    <property type="entry name" value="ANKYRIN"/>
</dbReference>